<feature type="compositionally biased region" description="Polar residues" evidence="7">
    <location>
        <begin position="332"/>
        <end position="348"/>
    </location>
</feature>
<evidence type="ECO:0000259" key="9">
    <source>
        <dbReference type="PROSITE" id="PS50158"/>
    </source>
</evidence>
<dbReference type="AlphaFoldDB" id="A0A835TMB9"/>
<protein>
    <submittedName>
        <fullName evidence="11">Uncharacterized protein</fullName>
    </submittedName>
</protein>
<evidence type="ECO:0000256" key="4">
    <source>
        <dbReference type="ARBA" id="ARBA00023163"/>
    </source>
</evidence>
<evidence type="ECO:0000256" key="7">
    <source>
        <dbReference type="SAM" id="MobiDB-lite"/>
    </source>
</evidence>
<dbReference type="Gene3D" id="1.10.10.60">
    <property type="entry name" value="Homeodomain-like"/>
    <property type="match status" value="1"/>
</dbReference>
<dbReference type="Proteomes" id="UP000657918">
    <property type="component" value="Unassembled WGS sequence"/>
</dbReference>
<gene>
    <name evidence="11" type="ORF">SADUNF_Sadunf01G0059900</name>
</gene>
<keyword evidence="6" id="KW-0862">Zinc</keyword>
<comment type="caution">
    <text evidence="11">The sequence shown here is derived from an EMBL/GenBank/DDBJ whole genome shotgun (WGS) entry which is preliminary data.</text>
</comment>
<evidence type="ECO:0000256" key="1">
    <source>
        <dbReference type="ARBA" id="ARBA00004123"/>
    </source>
</evidence>
<keyword evidence="12" id="KW-1185">Reference proteome</keyword>
<dbReference type="OrthoDB" id="118550at2759"/>
<dbReference type="InterPro" id="IPR006447">
    <property type="entry name" value="Myb_dom_plants"/>
</dbReference>
<feature type="region of interest" description="Disordered" evidence="7">
    <location>
        <begin position="298"/>
        <end position="348"/>
    </location>
</feature>
<evidence type="ECO:0000256" key="5">
    <source>
        <dbReference type="ARBA" id="ARBA00023242"/>
    </source>
</evidence>
<dbReference type="GO" id="GO:0005634">
    <property type="term" value="C:nucleus"/>
    <property type="evidence" value="ECO:0007669"/>
    <property type="project" value="UniProtKB-SubCell"/>
</dbReference>
<dbReference type="PROSITE" id="PS50090">
    <property type="entry name" value="MYB_LIKE"/>
    <property type="match status" value="1"/>
</dbReference>
<feature type="compositionally biased region" description="Basic residues" evidence="7">
    <location>
        <begin position="75"/>
        <end position="87"/>
    </location>
</feature>
<dbReference type="FunFam" id="1.10.10.60:FF:000009">
    <property type="entry name" value="transcription factor MYB1R1"/>
    <property type="match status" value="1"/>
</dbReference>
<name>A0A835TMB9_9ROSI</name>
<dbReference type="GO" id="GO:0008270">
    <property type="term" value="F:zinc ion binding"/>
    <property type="evidence" value="ECO:0007669"/>
    <property type="project" value="UniProtKB-KW"/>
</dbReference>
<feature type="domain" description="CCHC-type" evidence="9">
    <location>
        <begin position="7"/>
        <end position="22"/>
    </location>
</feature>
<evidence type="ECO:0000256" key="6">
    <source>
        <dbReference type="PROSITE-ProRule" id="PRU00047"/>
    </source>
</evidence>
<dbReference type="Pfam" id="PF00249">
    <property type="entry name" value="Myb_DNA-binding"/>
    <property type="match status" value="1"/>
</dbReference>
<evidence type="ECO:0000256" key="3">
    <source>
        <dbReference type="ARBA" id="ARBA00023125"/>
    </source>
</evidence>
<sequence length="348" mass="37243">MVKEAARKCSHCGHNGHNSRTCAKDCIKLFGVSIEKREQTIKGSASLDNIASLDDGNGAHHVDPGYSSDGVIGSKRGKTASTRKKGKPWTEEEHRTFLSGLSNLGKGDWRGISKKFVITRTPSQVASHAQKYFLRQQASYEKKKRRSSLFDMSFKGTDMASHQDDPKLPIIKTGGSSSQASTSSASPLRKADEDIPSQAISPLHLINQFPLLCLQNPQVMSPTVAAGTGVSNHNPSMQRVLANGRRSFPASKAIPAAPFVSMMNYPRTYHPNMLKIPSSLVGCSPCIAHQLSAGIPSPSSFPHSFSPEGASTSSAKLEDPLELKIGQPPKSPQGTNLSSPTSGAISVI</sequence>
<dbReference type="GO" id="GO:0003677">
    <property type="term" value="F:DNA binding"/>
    <property type="evidence" value="ECO:0007669"/>
    <property type="project" value="UniProtKB-KW"/>
</dbReference>
<feature type="domain" description="HTH myb-type" evidence="10">
    <location>
        <begin position="81"/>
        <end position="137"/>
    </location>
</feature>
<dbReference type="InterPro" id="IPR052245">
    <property type="entry name" value="Plant_Stress_Dev_TF"/>
</dbReference>
<feature type="region of interest" description="Disordered" evidence="7">
    <location>
        <begin position="154"/>
        <end position="192"/>
    </location>
</feature>
<dbReference type="PROSITE" id="PS50158">
    <property type="entry name" value="ZF_CCHC"/>
    <property type="match status" value="1"/>
</dbReference>
<evidence type="ECO:0000313" key="12">
    <source>
        <dbReference type="Proteomes" id="UP000657918"/>
    </source>
</evidence>
<dbReference type="EMBL" id="JADGMS010000001">
    <property type="protein sequence ID" value="KAF9689133.1"/>
    <property type="molecule type" value="Genomic_DNA"/>
</dbReference>
<keyword evidence="6" id="KW-0479">Metal-binding</keyword>
<dbReference type="PROSITE" id="PS51294">
    <property type="entry name" value="HTH_MYB"/>
    <property type="match status" value="1"/>
</dbReference>
<dbReference type="GO" id="GO:0009723">
    <property type="term" value="P:response to ethylene"/>
    <property type="evidence" value="ECO:0007669"/>
    <property type="project" value="TreeGrafter"/>
</dbReference>
<dbReference type="GO" id="GO:0009739">
    <property type="term" value="P:response to gibberellin"/>
    <property type="evidence" value="ECO:0007669"/>
    <property type="project" value="TreeGrafter"/>
</dbReference>
<keyword evidence="2" id="KW-0805">Transcription regulation</keyword>
<accession>A0A835TMB9</accession>
<dbReference type="InterPro" id="IPR001005">
    <property type="entry name" value="SANT/Myb"/>
</dbReference>
<dbReference type="GO" id="GO:0006355">
    <property type="term" value="P:regulation of DNA-templated transcription"/>
    <property type="evidence" value="ECO:0007669"/>
    <property type="project" value="UniProtKB-ARBA"/>
</dbReference>
<reference evidence="11 12" key="1">
    <citation type="submission" date="2020-10" db="EMBL/GenBank/DDBJ databases">
        <title>Plant Genome Project.</title>
        <authorList>
            <person name="Zhang R.-G."/>
        </authorList>
    </citation>
    <scope>NUCLEOTIDE SEQUENCE [LARGE SCALE GENOMIC DNA]</scope>
    <source>
        <strain evidence="11">FAFU-HL-1</strain>
        <tissue evidence="11">Leaf</tissue>
    </source>
</reference>
<dbReference type="InterPro" id="IPR017930">
    <property type="entry name" value="Myb_dom"/>
</dbReference>
<dbReference type="NCBIfam" id="TIGR01557">
    <property type="entry name" value="myb_SHAQKYF"/>
    <property type="match status" value="1"/>
</dbReference>
<keyword evidence="3" id="KW-0238">DNA-binding</keyword>
<dbReference type="InterPro" id="IPR009057">
    <property type="entry name" value="Homeodomain-like_sf"/>
</dbReference>
<dbReference type="SMART" id="SM00717">
    <property type="entry name" value="SANT"/>
    <property type="match status" value="1"/>
</dbReference>
<dbReference type="SUPFAM" id="SSF46689">
    <property type="entry name" value="Homeodomain-like"/>
    <property type="match status" value="1"/>
</dbReference>
<keyword evidence="6" id="KW-0863">Zinc-finger</keyword>
<evidence type="ECO:0000259" key="10">
    <source>
        <dbReference type="PROSITE" id="PS51294"/>
    </source>
</evidence>
<dbReference type="PANTHER" id="PTHR44191:SF62">
    <property type="entry name" value="OS04G0341900 PROTEIN"/>
    <property type="match status" value="1"/>
</dbReference>
<comment type="subcellular location">
    <subcellularLocation>
        <location evidence="1">Nucleus</location>
    </subcellularLocation>
</comment>
<keyword evidence="4" id="KW-0804">Transcription</keyword>
<feature type="region of interest" description="Disordered" evidence="7">
    <location>
        <begin position="62"/>
        <end position="90"/>
    </location>
</feature>
<dbReference type="PANTHER" id="PTHR44191">
    <property type="entry name" value="TRANSCRIPTION FACTOR KUA1"/>
    <property type="match status" value="1"/>
</dbReference>
<dbReference type="CDD" id="cd00167">
    <property type="entry name" value="SANT"/>
    <property type="match status" value="1"/>
</dbReference>
<evidence type="ECO:0000313" key="11">
    <source>
        <dbReference type="EMBL" id="KAF9689133.1"/>
    </source>
</evidence>
<feature type="domain" description="Myb-like" evidence="8">
    <location>
        <begin position="81"/>
        <end position="133"/>
    </location>
</feature>
<proteinExistence type="predicted"/>
<feature type="compositionally biased region" description="Low complexity" evidence="7">
    <location>
        <begin position="173"/>
        <end position="186"/>
    </location>
</feature>
<dbReference type="InterPro" id="IPR001878">
    <property type="entry name" value="Znf_CCHC"/>
</dbReference>
<evidence type="ECO:0000256" key="2">
    <source>
        <dbReference type="ARBA" id="ARBA00023015"/>
    </source>
</evidence>
<keyword evidence="5" id="KW-0539">Nucleus</keyword>
<evidence type="ECO:0000259" key="8">
    <source>
        <dbReference type="PROSITE" id="PS50090"/>
    </source>
</evidence>
<organism evidence="11 12">
    <name type="scientific">Salix dunnii</name>
    <dbReference type="NCBI Taxonomy" id="1413687"/>
    <lineage>
        <taxon>Eukaryota</taxon>
        <taxon>Viridiplantae</taxon>
        <taxon>Streptophyta</taxon>
        <taxon>Embryophyta</taxon>
        <taxon>Tracheophyta</taxon>
        <taxon>Spermatophyta</taxon>
        <taxon>Magnoliopsida</taxon>
        <taxon>eudicotyledons</taxon>
        <taxon>Gunneridae</taxon>
        <taxon>Pentapetalae</taxon>
        <taxon>rosids</taxon>
        <taxon>fabids</taxon>
        <taxon>Malpighiales</taxon>
        <taxon>Salicaceae</taxon>
        <taxon>Saliceae</taxon>
        <taxon>Salix</taxon>
    </lineage>
</organism>
<feature type="compositionally biased region" description="Low complexity" evidence="7">
    <location>
        <begin position="298"/>
        <end position="307"/>
    </location>
</feature>